<dbReference type="InterPro" id="IPR024794">
    <property type="entry name" value="Rbsml_eL15_core_dom_sf"/>
</dbReference>
<evidence type="ECO:0000256" key="3">
    <source>
        <dbReference type="ARBA" id="ARBA00023274"/>
    </source>
</evidence>
<protein>
    <recommendedName>
        <fullName evidence="6">Ribosomal protein L15</fullName>
    </recommendedName>
</protein>
<dbReference type="Pfam" id="PF00827">
    <property type="entry name" value="Ribosomal_L15e"/>
    <property type="match status" value="1"/>
</dbReference>
<dbReference type="InterPro" id="IPR000439">
    <property type="entry name" value="Ribosomal_eL15"/>
</dbReference>
<dbReference type="GO" id="GO:0002181">
    <property type="term" value="P:cytoplasmic translation"/>
    <property type="evidence" value="ECO:0007669"/>
    <property type="project" value="TreeGrafter"/>
</dbReference>
<evidence type="ECO:0000313" key="5">
    <source>
        <dbReference type="EMBL" id="GAJ21225.1"/>
    </source>
</evidence>
<dbReference type="PANTHER" id="PTHR11847">
    <property type="entry name" value="RIBOSOMAL PROTEIN L15"/>
    <property type="match status" value="1"/>
</dbReference>
<gene>
    <name evidence="5" type="ORF">S12H4_60200</name>
</gene>
<keyword evidence="2" id="KW-0689">Ribosomal protein</keyword>
<feature type="compositionally biased region" description="Basic residues" evidence="4">
    <location>
        <begin position="74"/>
        <end position="85"/>
    </location>
</feature>
<dbReference type="SMART" id="SM01384">
    <property type="entry name" value="Ribosomal_L15e"/>
    <property type="match status" value="1"/>
</dbReference>
<name>X1W127_9ZZZZ</name>
<organism evidence="5">
    <name type="scientific">marine sediment metagenome</name>
    <dbReference type="NCBI Taxonomy" id="412755"/>
    <lineage>
        <taxon>unclassified sequences</taxon>
        <taxon>metagenomes</taxon>
        <taxon>ecological metagenomes</taxon>
    </lineage>
</organism>
<evidence type="ECO:0000256" key="4">
    <source>
        <dbReference type="SAM" id="MobiDB-lite"/>
    </source>
</evidence>
<dbReference type="SUPFAM" id="SSF54189">
    <property type="entry name" value="Ribosomal proteins S24e, L23 and L15e"/>
    <property type="match status" value="1"/>
</dbReference>
<evidence type="ECO:0008006" key="6">
    <source>
        <dbReference type="Google" id="ProtNLM"/>
    </source>
</evidence>
<evidence type="ECO:0000256" key="1">
    <source>
        <dbReference type="ARBA" id="ARBA00006857"/>
    </source>
</evidence>
<feature type="region of interest" description="Disordered" evidence="4">
    <location>
        <begin position="63"/>
        <end position="85"/>
    </location>
</feature>
<dbReference type="InterPro" id="IPR012678">
    <property type="entry name" value="Ribosomal_uL23/eL15/eS24_sf"/>
</dbReference>
<feature type="non-terminal residue" evidence="5">
    <location>
        <position position="115"/>
    </location>
</feature>
<dbReference type="GO" id="GO:0003735">
    <property type="term" value="F:structural constituent of ribosome"/>
    <property type="evidence" value="ECO:0007669"/>
    <property type="project" value="InterPro"/>
</dbReference>
<comment type="caution">
    <text evidence="5">The sequence shown here is derived from an EMBL/GenBank/DDBJ whole genome shotgun (WGS) entry which is preliminary data.</text>
</comment>
<dbReference type="GO" id="GO:0003723">
    <property type="term" value="F:RNA binding"/>
    <property type="evidence" value="ECO:0007669"/>
    <property type="project" value="TreeGrafter"/>
</dbReference>
<dbReference type="GO" id="GO:0022625">
    <property type="term" value="C:cytosolic large ribosomal subunit"/>
    <property type="evidence" value="ECO:0007669"/>
    <property type="project" value="TreeGrafter"/>
</dbReference>
<evidence type="ECO:0000256" key="2">
    <source>
        <dbReference type="ARBA" id="ARBA00022980"/>
    </source>
</evidence>
<comment type="similarity">
    <text evidence="1">Belongs to the eukaryotic ribosomal protein eL15 family.</text>
</comment>
<proteinExistence type="inferred from homology"/>
<keyword evidence="3" id="KW-0687">Ribonucleoprotein</keyword>
<dbReference type="Gene3D" id="3.40.1120.10">
    <property type="entry name" value="Ribosomal protein l15e"/>
    <property type="match status" value="1"/>
</dbReference>
<sequence length="115" mass="13364">MNYKWIAEQRVARKYKNLEVLNSYQIGKDGIHYFYEIILIDPNKPEIKTDKKLNWICKSQNQKRSMRGLTSAGKKSRGLRNKHPTSKVLTKYRASNGEAEVKSSVINESFLFTVP</sequence>
<reference evidence="5" key="1">
    <citation type="journal article" date="2014" name="Front. Microbiol.">
        <title>High frequency of phylogenetically diverse reductive dehalogenase-homologous genes in deep subseafloor sedimentary metagenomes.</title>
        <authorList>
            <person name="Kawai M."/>
            <person name="Futagami T."/>
            <person name="Toyoda A."/>
            <person name="Takaki Y."/>
            <person name="Nishi S."/>
            <person name="Hori S."/>
            <person name="Arai W."/>
            <person name="Tsubouchi T."/>
            <person name="Morono Y."/>
            <person name="Uchiyama I."/>
            <person name="Ito T."/>
            <person name="Fujiyama A."/>
            <person name="Inagaki F."/>
            <person name="Takami H."/>
        </authorList>
    </citation>
    <scope>NUCLEOTIDE SEQUENCE</scope>
    <source>
        <strain evidence="5">Expedition CK06-06</strain>
    </source>
</reference>
<accession>X1W127</accession>
<dbReference type="EMBL" id="BARW01039556">
    <property type="protein sequence ID" value="GAJ21225.1"/>
    <property type="molecule type" value="Genomic_DNA"/>
</dbReference>
<dbReference type="AlphaFoldDB" id="X1W127"/>
<dbReference type="PANTHER" id="PTHR11847:SF4">
    <property type="entry name" value="LARGE RIBOSOMAL SUBUNIT PROTEIN EL15"/>
    <property type="match status" value="1"/>
</dbReference>